<dbReference type="InterPro" id="IPR036928">
    <property type="entry name" value="AS_sf"/>
</dbReference>
<gene>
    <name evidence="2" type="ordered locus">Rfer_0989</name>
</gene>
<dbReference type="OrthoDB" id="8641877at2"/>
<dbReference type="InterPro" id="IPR023631">
    <property type="entry name" value="Amidase_dom"/>
</dbReference>
<dbReference type="GO" id="GO:0016874">
    <property type="term" value="F:ligase activity"/>
    <property type="evidence" value="ECO:0007669"/>
    <property type="project" value="UniProtKB-KW"/>
</dbReference>
<keyword evidence="3" id="KW-1185">Reference proteome</keyword>
<dbReference type="RefSeq" id="WP_011463303.1">
    <property type="nucleotide sequence ID" value="NC_007908.1"/>
</dbReference>
<dbReference type="EMBL" id="CP000267">
    <property type="protein sequence ID" value="ABD68733.1"/>
    <property type="molecule type" value="Genomic_DNA"/>
</dbReference>
<keyword evidence="2" id="KW-0808">Transferase</keyword>
<dbReference type="Gene3D" id="3.90.1300.10">
    <property type="entry name" value="Amidase signature (AS) domain"/>
    <property type="match status" value="1"/>
</dbReference>
<dbReference type="STRING" id="338969.Rfer_0989"/>
<dbReference type="EC" id="6.3.5.-" evidence="2"/>
<dbReference type="KEGG" id="rfr:Rfer_0989"/>
<proteinExistence type="predicted"/>
<dbReference type="eggNOG" id="COG0154">
    <property type="taxonomic scope" value="Bacteria"/>
</dbReference>
<accession>Q21ZS0</accession>
<dbReference type="PANTHER" id="PTHR11895:SF176">
    <property type="entry name" value="AMIDASE AMID-RELATED"/>
    <property type="match status" value="1"/>
</dbReference>
<protein>
    <submittedName>
        <fullName evidence="2">Aspartyl/glutamyl-tRNA(Asn/Gln) amidotransferase subunit A</fullName>
        <ecNumber evidence="2">6.3.5.-</ecNumber>
    </submittedName>
</protein>
<dbReference type="AlphaFoldDB" id="Q21ZS0"/>
<reference evidence="3" key="1">
    <citation type="submission" date="2006-02" db="EMBL/GenBank/DDBJ databases">
        <title>Complete sequence of chromosome of Rhodoferax ferrireducens DSM 15236.</title>
        <authorList>
            <person name="Copeland A."/>
            <person name="Lucas S."/>
            <person name="Lapidus A."/>
            <person name="Barry K."/>
            <person name="Detter J.C."/>
            <person name="Glavina del Rio T."/>
            <person name="Hammon N."/>
            <person name="Israni S."/>
            <person name="Pitluck S."/>
            <person name="Brettin T."/>
            <person name="Bruce D."/>
            <person name="Han C."/>
            <person name="Tapia R."/>
            <person name="Gilna P."/>
            <person name="Kiss H."/>
            <person name="Schmutz J."/>
            <person name="Larimer F."/>
            <person name="Land M."/>
            <person name="Kyrpides N."/>
            <person name="Ivanova N."/>
            <person name="Richardson P."/>
        </authorList>
    </citation>
    <scope>NUCLEOTIDE SEQUENCE [LARGE SCALE GENOMIC DNA]</scope>
    <source>
        <strain evidence="3">ATCC BAA-621 / DSM 15236 / T118</strain>
    </source>
</reference>
<dbReference type="Proteomes" id="UP000008332">
    <property type="component" value="Chromosome"/>
</dbReference>
<dbReference type="GO" id="GO:0016740">
    <property type="term" value="F:transferase activity"/>
    <property type="evidence" value="ECO:0007669"/>
    <property type="project" value="UniProtKB-KW"/>
</dbReference>
<dbReference type="Pfam" id="PF01425">
    <property type="entry name" value="Amidase"/>
    <property type="match status" value="1"/>
</dbReference>
<organism evidence="2 3">
    <name type="scientific">Albidiferax ferrireducens (strain ATCC BAA-621 / DSM 15236 / T118)</name>
    <name type="common">Rhodoferax ferrireducens</name>
    <dbReference type="NCBI Taxonomy" id="338969"/>
    <lineage>
        <taxon>Bacteria</taxon>
        <taxon>Pseudomonadati</taxon>
        <taxon>Pseudomonadota</taxon>
        <taxon>Betaproteobacteria</taxon>
        <taxon>Burkholderiales</taxon>
        <taxon>Comamonadaceae</taxon>
        <taxon>Rhodoferax</taxon>
    </lineage>
</organism>
<dbReference type="HOGENOM" id="CLU_009600_0_3_4"/>
<dbReference type="InterPro" id="IPR000120">
    <property type="entry name" value="Amidase"/>
</dbReference>
<keyword evidence="2" id="KW-0436">Ligase</keyword>
<feature type="domain" description="Amidase" evidence="1">
    <location>
        <begin position="25"/>
        <end position="450"/>
    </location>
</feature>
<name>Q21ZS0_ALBFT</name>
<dbReference type="PANTHER" id="PTHR11895">
    <property type="entry name" value="TRANSAMIDASE"/>
    <property type="match status" value="1"/>
</dbReference>
<evidence type="ECO:0000259" key="1">
    <source>
        <dbReference type="Pfam" id="PF01425"/>
    </source>
</evidence>
<evidence type="ECO:0000313" key="2">
    <source>
        <dbReference type="EMBL" id="ABD68733.1"/>
    </source>
</evidence>
<sequence length="470" mass="50721">MSDFLQLDLVGVADAIAQKRFSAQEIVAWSLQRLESIGRNLNAIFRIDHEDAMVRARSLDDLQSRRGTCGPLHGVPLAHKDLFGIVGRECHAGSLILRGQVAARNAWVIDELNAAGQVNLGSLHMAEFAVSPTGFNAHYGHGRNPWSPMHVCGGSSSGSGIAVASRLVFGSLGTDTGGSIRHPAAMCGVTGLKTTFRRVSVAGVVSLSSSLDCVGPLAQSARDCARLLTHISRPNPDDGLCTGVANQDYENGLDGDLRGLRVGVPEHYYRDNLDPEVAAALQTSLEVLRARGATLVTVAVPDMALINAMMQLIMSVEAAALHRKWIESRPQDYAEQVRLRIEAGFAYSAVRYVEALALRVRLTEEYLQTSFASCDLIHVPTIPVQTPTIAATTEGDLQAILQTIGRITHATRGVNYLGLPAISVPAGISSEGMPLSFQLIGRPFDEALLLKTADAFQRETDWHRRRPPIQ</sequence>
<evidence type="ECO:0000313" key="3">
    <source>
        <dbReference type="Proteomes" id="UP000008332"/>
    </source>
</evidence>
<dbReference type="SUPFAM" id="SSF75304">
    <property type="entry name" value="Amidase signature (AS) enzymes"/>
    <property type="match status" value="1"/>
</dbReference>